<protein>
    <submittedName>
        <fullName evidence="4">DUF4440 domain-containing protein</fullName>
    </submittedName>
</protein>
<feature type="domain" description="DUF4440" evidence="1">
    <location>
        <begin position="71"/>
        <end position="172"/>
    </location>
</feature>
<reference evidence="2 3" key="2">
    <citation type="submission" date="2018-11" db="EMBL/GenBank/DDBJ databases">
        <authorList>
            <consortium name="Pathogen Informatics"/>
        </authorList>
    </citation>
    <scope>NUCLEOTIDE SEQUENCE [LARGE SCALE GENOMIC DNA]</scope>
    <source>
        <strain evidence="2 3">MHpl1</strain>
    </source>
</reference>
<name>A0A0N4VSV9_HAEPC</name>
<evidence type="ECO:0000259" key="1">
    <source>
        <dbReference type="Pfam" id="PF14534"/>
    </source>
</evidence>
<evidence type="ECO:0000313" key="3">
    <source>
        <dbReference type="Proteomes" id="UP000268014"/>
    </source>
</evidence>
<evidence type="ECO:0000313" key="4">
    <source>
        <dbReference type="WBParaSite" id="HPLM_0000037601-mRNA-1"/>
    </source>
</evidence>
<dbReference type="WBParaSite" id="HPLM_0000037601-mRNA-1">
    <property type="protein sequence ID" value="HPLM_0000037601-mRNA-1"/>
    <property type="gene ID" value="HPLM_0000037601"/>
</dbReference>
<reference evidence="4" key="1">
    <citation type="submission" date="2017-02" db="UniProtKB">
        <authorList>
            <consortium name="WormBaseParasite"/>
        </authorList>
    </citation>
    <scope>IDENTIFICATION</scope>
</reference>
<sequence>MTRLFFWIVSYDNISSIFVQASEAYRIATIYKLGDPHEETVIFEMLILTFLACIVANVAAEDIEATLKPYYEKLEKAVENQNIKNAVRLYHGQAVIVKKDMYVVYGKKEITKDYEDVWKKLGPHTFVLSNQTYEGTDDYKIAEFNFEILRKPDRTKIVEGRMLHIWKRRGEKFYIYHEQFELKQ</sequence>
<dbReference type="InterPro" id="IPR027843">
    <property type="entry name" value="DUF4440"/>
</dbReference>
<dbReference type="InterPro" id="IPR032710">
    <property type="entry name" value="NTF2-like_dom_sf"/>
</dbReference>
<dbReference type="AlphaFoldDB" id="A0A0N4VSV9"/>
<dbReference type="Gene3D" id="3.10.450.50">
    <property type="match status" value="1"/>
</dbReference>
<keyword evidence="3" id="KW-1185">Reference proteome</keyword>
<gene>
    <name evidence="2" type="ORF">HPLM_LOCUS377</name>
</gene>
<accession>A0A0N4VSV9</accession>
<proteinExistence type="predicted"/>
<organism evidence="4">
    <name type="scientific">Haemonchus placei</name>
    <name type="common">Barber's pole worm</name>
    <dbReference type="NCBI Taxonomy" id="6290"/>
    <lineage>
        <taxon>Eukaryota</taxon>
        <taxon>Metazoa</taxon>
        <taxon>Ecdysozoa</taxon>
        <taxon>Nematoda</taxon>
        <taxon>Chromadorea</taxon>
        <taxon>Rhabditida</taxon>
        <taxon>Rhabditina</taxon>
        <taxon>Rhabditomorpha</taxon>
        <taxon>Strongyloidea</taxon>
        <taxon>Trichostrongylidae</taxon>
        <taxon>Haemonchus</taxon>
    </lineage>
</organism>
<dbReference type="EMBL" id="UZAF01000251">
    <property type="protein sequence ID" value="VDO05225.1"/>
    <property type="molecule type" value="Genomic_DNA"/>
</dbReference>
<dbReference type="Proteomes" id="UP000268014">
    <property type="component" value="Unassembled WGS sequence"/>
</dbReference>
<evidence type="ECO:0000313" key="2">
    <source>
        <dbReference type="EMBL" id="VDO05225.1"/>
    </source>
</evidence>
<dbReference type="Pfam" id="PF14534">
    <property type="entry name" value="DUF4440"/>
    <property type="match status" value="1"/>
</dbReference>
<dbReference type="OrthoDB" id="5781618at2759"/>
<dbReference type="OMA" id="CIVANVA"/>
<dbReference type="SUPFAM" id="SSF54427">
    <property type="entry name" value="NTF2-like"/>
    <property type="match status" value="1"/>
</dbReference>